<keyword evidence="4 5" id="KW-0472">Membrane</keyword>
<dbReference type="InterPro" id="IPR052165">
    <property type="entry name" value="Membrane_assoc_protease"/>
</dbReference>
<dbReference type="AlphaFoldDB" id="A0A840R6D3"/>
<keyword evidence="3 5" id="KW-1133">Transmembrane helix</keyword>
<evidence type="ECO:0000313" key="8">
    <source>
        <dbReference type="Proteomes" id="UP000536640"/>
    </source>
</evidence>
<organism evidence="7 8">
    <name type="scientific">Zhongshania antarctica</name>
    <dbReference type="NCBI Taxonomy" id="641702"/>
    <lineage>
        <taxon>Bacteria</taxon>
        <taxon>Pseudomonadati</taxon>
        <taxon>Pseudomonadota</taxon>
        <taxon>Gammaproteobacteria</taxon>
        <taxon>Cellvibrionales</taxon>
        <taxon>Spongiibacteraceae</taxon>
        <taxon>Zhongshania</taxon>
    </lineage>
</organism>
<dbReference type="PANTHER" id="PTHR33507:SF3">
    <property type="entry name" value="INNER MEMBRANE PROTEIN YBBJ"/>
    <property type="match status" value="1"/>
</dbReference>
<dbReference type="PANTHER" id="PTHR33507">
    <property type="entry name" value="INNER MEMBRANE PROTEIN YBBJ"/>
    <property type="match status" value="1"/>
</dbReference>
<accession>A0A840R6D3</accession>
<gene>
    <name evidence="7" type="ORF">HNQ57_002689</name>
</gene>
<comment type="subcellular location">
    <subcellularLocation>
        <location evidence="1">Membrane</location>
        <topology evidence="1">Multi-pass membrane protein</topology>
    </subcellularLocation>
</comment>
<dbReference type="SUPFAM" id="SSF141322">
    <property type="entry name" value="NfeD domain-like"/>
    <property type="match status" value="1"/>
</dbReference>
<dbReference type="EMBL" id="JACHHW010000007">
    <property type="protein sequence ID" value="MBB5188407.1"/>
    <property type="molecule type" value="Genomic_DNA"/>
</dbReference>
<feature type="domain" description="NfeD-like C-terminal" evidence="6">
    <location>
        <begin position="90"/>
        <end position="150"/>
    </location>
</feature>
<proteinExistence type="predicted"/>
<evidence type="ECO:0000259" key="6">
    <source>
        <dbReference type="Pfam" id="PF01957"/>
    </source>
</evidence>
<dbReference type="Pfam" id="PF01957">
    <property type="entry name" value="NfeD"/>
    <property type="match status" value="1"/>
</dbReference>
<dbReference type="InterPro" id="IPR012340">
    <property type="entry name" value="NA-bd_OB-fold"/>
</dbReference>
<dbReference type="Proteomes" id="UP000536640">
    <property type="component" value="Unassembled WGS sequence"/>
</dbReference>
<name>A0A840R6D3_9GAMM</name>
<protein>
    <recommendedName>
        <fullName evidence="6">NfeD-like C-terminal domain-containing protein</fullName>
    </recommendedName>
</protein>
<evidence type="ECO:0000256" key="4">
    <source>
        <dbReference type="ARBA" id="ARBA00023136"/>
    </source>
</evidence>
<sequence>MEWLDANIAYWHWMVLGLLLVATELFIPVFVMIWFGASAIAVGLILLVVDMSLVVQMLFWLSLSVLDLVVWFKFIHPKMKNKTLSGMSREQVIGQEGMVIRLGPEIEQGTIRFSIPVLGSDEWQFICREHVAVGDRLVVEDISGNTLIVRSQRGAA</sequence>
<keyword evidence="2 5" id="KW-0812">Transmembrane</keyword>
<evidence type="ECO:0000313" key="7">
    <source>
        <dbReference type="EMBL" id="MBB5188407.1"/>
    </source>
</evidence>
<evidence type="ECO:0000256" key="3">
    <source>
        <dbReference type="ARBA" id="ARBA00022989"/>
    </source>
</evidence>
<comment type="caution">
    <text evidence="7">The sequence shown here is derived from an EMBL/GenBank/DDBJ whole genome shotgun (WGS) entry which is preliminary data.</text>
</comment>
<dbReference type="InterPro" id="IPR002810">
    <property type="entry name" value="NfeD-like_C"/>
</dbReference>
<keyword evidence="8" id="KW-1185">Reference proteome</keyword>
<evidence type="ECO:0000256" key="5">
    <source>
        <dbReference type="SAM" id="Phobius"/>
    </source>
</evidence>
<feature type="transmembrane region" description="Helical" evidence="5">
    <location>
        <begin position="55"/>
        <end position="75"/>
    </location>
</feature>
<dbReference type="GO" id="GO:0005886">
    <property type="term" value="C:plasma membrane"/>
    <property type="evidence" value="ECO:0007669"/>
    <property type="project" value="TreeGrafter"/>
</dbReference>
<evidence type="ECO:0000256" key="2">
    <source>
        <dbReference type="ARBA" id="ARBA00022692"/>
    </source>
</evidence>
<dbReference type="Gene3D" id="2.40.50.140">
    <property type="entry name" value="Nucleic acid-binding proteins"/>
    <property type="match status" value="1"/>
</dbReference>
<dbReference type="RefSeq" id="WP_184463758.1">
    <property type="nucleotide sequence ID" value="NZ_JACHHW010000007.1"/>
</dbReference>
<evidence type="ECO:0000256" key="1">
    <source>
        <dbReference type="ARBA" id="ARBA00004141"/>
    </source>
</evidence>
<reference evidence="7 8" key="1">
    <citation type="submission" date="2020-08" db="EMBL/GenBank/DDBJ databases">
        <title>Genomic Encyclopedia of Type Strains, Phase IV (KMG-IV): sequencing the most valuable type-strain genomes for metagenomic binning, comparative biology and taxonomic classification.</title>
        <authorList>
            <person name="Goeker M."/>
        </authorList>
    </citation>
    <scope>NUCLEOTIDE SEQUENCE [LARGE SCALE GENOMIC DNA]</scope>
    <source>
        <strain evidence="7 8">DSM 25701</strain>
    </source>
</reference>